<evidence type="ECO:0000256" key="6">
    <source>
        <dbReference type="PIRSR" id="PIRSR600223-1"/>
    </source>
</evidence>
<dbReference type="InterPro" id="IPR000223">
    <property type="entry name" value="Pept_S26A_signal_pept_1"/>
</dbReference>
<protein>
    <recommendedName>
        <fullName evidence="4 7">Signal peptidase I</fullName>
        <ecNumber evidence="4 7">3.4.21.89</ecNumber>
    </recommendedName>
</protein>
<evidence type="ECO:0000313" key="11">
    <source>
        <dbReference type="Proteomes" id="UP000182725"/>
    </source>
</evidence>
<evidence type="ECO:0000256" key="5">
    <source>
        <dbReference type="ARBA" id="ARBA00022801"/>
    </source>
</evidence>
<dbReference type="InterPro" id="IPR019758">
    <property type="entry name" value="Pept_S26A_signal_pept_1_CS"/>
</dbReference>
<feature type="transmembrane region" description="Helical" evidence="7">
    <location>
        <begin position="83"/>
        <end position="106"/>
    </location>
</feature>
<dbReference type="PROSITE" id="PS00761">
    <property type="entry name" value="SPASE_I_3"/>
    <property type="match status" value="1"/>
</dbReference>
<dbReference type="GO" id="GO:0005886">
    <property type="term" value="C:plasma membrane"/>
    <property type="evidence" value="ECO:0007669"/>
    <property type="project" value="UniProtKB-SubCell"/>
</dbReference>
<dbReference type="GO" id="GO:0004252">
    <property type="term" value="F:serine-type endopeptidase activity"/>
    <property type="evidence" value="ECO:0007669"/>
    <property type="project" value="InterPro"/>
</dbReference>
<feature type="active site" evidence="6">
    <location>
        <position position="111"/>
    </location>
</feature>
<keyword evidence="7" id="KW-1133">Transmembrane helix</keyword>
<comment type="subcellular location">
    <subcellularLocation>
        <location evidence="2">Cell membrane</location>
        <topology evidence="2">Single-pass type II membrane protein</topology>
    </subcellularLocation>
    <subcellularLocation>
        <location evidence="7">Membrane</location>
        <topology evidence="7">Single-pass type II membrane protein</topology>
    </subcellularLocation>
</comment>
<dbReference type="InterPro" id="IPR019533">
    <property type="entry name" value="Peptidase_S26"/>
</dbReference>
<feature type="active site" evidence="6">
    <location>
        <position position="182"/>
    </location>
</feature>
<dbReference type="PRINTS" id="PR00727">
    <property type="entry name" value="LEADERPTASE"/>
</dbReference>
<comment type="similarity">
    <text evidence="3 7">Belongs to the peptidase S26 family.</text>
</comment>
<dbReference type="RefSeq" id="WP_083360568.1">
    <property type="nucleotide sequence ID" value="NZ_FNTV01000001.1"/>
</dbReference>
<evidence type="ECO:0000256" key="1">
    <source>
        <dbReference type="ARBA" id="ARBA00000677"/>
    </source>
</evidence>
<feature type="region of interest" description="Disordered" evidence="8">
    <location>
        <begin position="1"/>
        <end position="66"/>
    </location>
</feature>
<dbReference type="Proteomes" id="UP000182725">
    <property type="component" value="Unassembled WGS sequence"/>
</dbReference>
<keyword evidence="7" id="KW-0645">Protease</keyword>
<dbReference type="InterPro" id="IPR036286">
    <property type="entry name" value="LexA/Signal_pep-like_sf"/>
</dbReference>
<evidence type="ECO:0000259" key="9">
    <source>
        <dbReference type="Pfam" id="PF10502"/>
    </source>
</evidence>
<evidence type="ECO:0000256" key="2">
    <source>
        <dbReference type="ARBA" id="ARBA00004401"/>
    </source>
</evidence>
<organism evidence="10 11">
    <name type="scientific">Arthrobacter alpinus</name>
    <dbReference type="NCBI Taxonomy" id="656366"/>
    <lineage>
        <taxon>Bacteria</taxon>
        <taxon>Bacillati</taxon>
        <taxon>Actinomycetota</taxon>
        <taxon>Actinomycetes</taxon>
        <taxon>Micrococcales</taxon>
        <taxon>Micrococcaceae</taxon>
        <taxon>Arthrobacter</taxon>
    </lineage>
</organism>
<dbReference type="GO" id="GO:0006465">
    <property type="term" value="P:signal peptide processing"/>
    <property type="evidence" value="ECO:0007669"/>
    <property type="project" value="InterPro"/>
</dbReference>
<dbReference type="NCBIfam" id="TIGR02227">
    <property type="entry name" value="sigpep_I_bact"/>
    <property type="match status" value="1"/>
</dbReference>
<dbReference type="CDD" id="cd06530">
    <property type="entry name" value="S26_SPase_I"/>
    <property type="match status" value="1"/>
</dbReference>
<keyword evidence="5 7" id="KW-0378">Hydrolase</keyword>
<comment type="catalytic activity">
    <reaction evidence="1 7">
        <text>Cleavage of hydrophobic, N-terminal signal or leader sequences from secreted and periplasmic proteins.</text>
        <dbReference type="EC" id="3.4.21.89"/>
    </reaction>
</comment>
<accession>A0A1H5FLC9</accession>
<evidence type="ECO:0000256" key="7">
    <source>
        <dbReference type="RuleBase" id="RU362042"/>
    </source>
</evidence>
<dbReference type="Pfam" id="PF10502">
    <property type="entry name" value="Peptidase_S26"/>
    <property type="match status" value="1"/>
</dbReference>
<feature type="compositionally biased region" description="Basic and acidic residues" evidence="8">
    <location>
        <begin position="41"/>
        <end position="60"/>
    </location>
</feature>
<dbReference type="PANTHER" id="PTHR43390">
    <property type="entry name" value="SIGNAL PEPTIDASE I"/>
    <property type="match status" value="1"/>
</dbReference>
<gene>
    <name evidence="10" type="ORF">SAMN04489740_0537</name>
</gene>
<dbReference type="AlphaFoldDB" id="A0A1H5FLC9"/>
<dbReference type="GO" id="GO:0009003">
    <property type="term" value="F:signal peptidase activity"/>
    <property type="evidence" value="ECO:0007669"/>
    <property type="project" value="UniProtKB-EC"/>
</dbReference>
<evidence type="ECO:0000256" key="3">
    <source>
        <dbReference type="ARBA" id="ARBA00009370"/>
    </source>
</evidence>
<dbReference type="EMBL" id="FNTV01000001">
    <property type="protein sequence ID" value="SEE04183.1"/>
    <property type="molecule type" value="Genomic_DNA"/>
</dbReference>
<keyword evidence="7" id="KW-0812">Transmembrane</keyword>
<feature type="domain" description="Peptidase S26" evidence="9">
    <location>
        <begin position="82"/>
        <end position="272"/>
    </location>
</feature>
<name>A0A1H5FLC9_9MICC</name>
<dbReference type="EC" id="3.4.21.89" evidence="4 7"/>
<dbReference type="PANTHER" id="PTHR43390:SF1">
    <property type="entry name" value="CHLOROPLAST PROCESSING PEPTIDASE"/>
    <property type="match status" value="1"/>
</dbReference>
<evidence type="ECO:0000256" key="8">
    <source>
        <dbReference type="SAM" id="MobiDB-lite"/>
    </source>
</evidence>
<dbReference type="SUPFAM" id="SSF51306">
    <property type="entry name" value="LexA/Signal peptidase"/>
    <property type="match status" value="1"/>
</dbReference>
<reference evidence="10 11" key="1">
    <citation type="submission" date="2016-10" db="EMBL/GenBank/DDBJ databases">
        <authorList>
            <person name="de Groot N.N."/>
        </authorList>
    </citation>
    <scope>NUCLEOTIDE SEQUENCE [LARGE SCALE GENOMIC DNA]</scope>
    <source>
        <strain evidence="10 11">DSM 22274</strain>
    </source>
</reference>
<feature type="compositionally biased region" description="Basic and acidic residues" evidence="8">
    <location>
        <begin position="13"/>
        <end position="33"/>
    </location>
</feature>
<keyword evidence="7" id="KW-0472">Membrane</keyword>
<evidence type="ECO:0000256" key="4">
    <source>
        <dbReference type="ARBA" id="ARBA00013208"/>
    </source>
</evidence>
<proteinExistence type="inferred from homology"/>
<dbReference type="Gene3D" id="2.10.109.10">
    <property type="entry name" value="Umud Fragment, subunit A"/>
    <property type="match status" value="1"/>
</dbReference>
<sequence>MQENVPENNGGEPPHESDGQGTNRDHVRQDWRGRRFKAHKHAEGTNAEHRAGDGAGHNDLEANDDGTATERFGRQAWAWGKELLTIVVIAVVLSFLIKTFLFRAFYIPSGSMENTLEIHDRIFVNLLVPEPFSLKRGDVVVFKDTQGWLQAPDTAADPVSWLGEVATFIGLAPDSSEQHLVKRVIGLPGDHVICCNAEGKLTVNGEAITEPYLFPGASPSETTFDVTVPEGHLWVMGDHRNNSQDSRYHDAFNGTGFVPIEDVEGRAVVIAWPITHWGFLGNHPEVFDKVPDPTTNSVGSAPHVAAGQ</sequence>
<evidence type="ECO:0000313" key="10">
    <source>
        <dbReference type="EMBL" id="SEE04183.1"/>
    </source>
</evidence>